<organism evidence="6 7">
    <name type="scientific">Thioploca ingrica</name>
    <dbReference type="NCBI Taxonomy" id="40754"/>
    <lineage>
        <taxon>Bacteria</taxon>
        <taxon>Pseudomonadati</taxon>
        <taxon>Pseudomonadota</taxon>
        <taxon>Gammaproteobacteria</taxon>
        <taxon>Thiotrichales</taxon>
        <taxon>Thiotrichaceae</taxon>
        <taxon>Thioploca</taxon>
    </lineage>
</organism>
<evidence type="ECO:0000256" key="2">
    <source>
        <dbReference type="ARBA" id="ARBA00022490"/>
    </source>
</evidence>
<dbReference type="PANTHER" id="PTHR36837">
    <property type="entry name" value="POLY(3-HYDROXYALKANOATE) POLYMERASE SUBUNIT PHAC"/>
    <property type="match status" value="1"/>
</dbReference>
<dbReference type="GO" id="GO:0042619">
    <property type="term" value="P:poly-hydroxybutyrate biosynthetic process"/>
    <property type="evidence" value="ECO:0007669"/>
    <property type="project" value="InterPro"/>
</dbReference>
<evidence type="ECO:0000256" key="1">
    <source>
        <dbReference type="ARBA" id="ARBA00004496"/>
    </source>
</evidence>
<dbReference type="STRING" id="40754.THII_1299"/>
<accession>A0A090BUS1</accession>
<evidence type="ECO:0000256" key="4">
    <source>
        <dbReference type="ARBA" id="ARBA00023315"/>
    </source>
</evidence>
<keyword evidence="4" id="KW-0012">Acyltransferase</keyword>
<reference evidence="6 7" key="1">
    <citation type="journal article" date="2014" name="ISME J.">
        <title>Ecophysiology of Thioploca ingrica as revealed by the complete genome sequence supplemented with proteomic evidence.</title>
        <authorList>
            <person name="Kojima H."/>
            <person name="Ogura Y."/>
            <person name="Yamamoto N."/>
            <person name="Togashi T."/>
            <person name="Mori H."/>
            <person name="Watanabe T."/>
            <person name="Nemoto F."/>
            <person name="Kurokawa K."/>
            <person name="Hayashi T."/>
            <person name="Fukui M."/>
        </authorList>
    </citation>
    <scope>NUCLEOTIDE SEQUENCE [LARGE SCALE GENOMIC DNA]</scope>
</reference>
<proteinExistence type="predicted"/>
<dbReference type="Gene3D" id="3.40.50.1820">
    <property type="entry name" value="alpha/beta hydrolase"/>
    <property type="match status" value="1"/>
</dbReference>
<dbReference type="PANTHER" id="PTHR36837:SF5">
    <property type="entry name" value="POLY-3-HYDROXYBUTYRATE SYNTHASE"/>
    <property type="match status" value="1"/>
</dbReference>
<evidence type="ECO:0000259" key="5">
    <source>
        <dbReference type="Pfam" id="PF07167"/>
    </source>
</evidence>
<dbReference type="HOGENOM" id="CLU_017387_1_0_6"/>
<feature type="domain" description="Poly-beta-hydroxybutyrate polymerase N-terminal" evidence="5">
    <location>
        <begin position="95"/>
        <end position="261"/>
    </location>
</feature>
<dbReference type="NCBIfam" id="TIGR01838">
    <property type="entry name" value="PHA_synth_I"/>
    <property type="match status" value="1"/>
</dbReference>
<dbReference type="KEGG" id="tig:THII_1299"/>
<keyword evidence="2" id="KW-0963">Cytoplasm</keyword>
<dbReference type="InterPro" id="IPR010941">
    <property type="entry name" value="PhaC_N"/>
</dbReference>
<dbReference type="GO" id="GO:0016746">
    <property type="term" value="F:acyltransferase activity"/>
    <property type="evidence" value="ECO:0007669"/>
    <property type="project" value="UniProtKB-KW"/>
</dbReference>
<evidence type="ECO:0000313" key="6">
    <source>
        <dbReference type="EMBL" id="BAP55596.1"/>
    </source>
</evidence>
<keyword evidence="7" id="KW-1185">Reference proteome</keyword>
<dbReference type="SUPFAM" id="SSF53474">
    <property type="entry name" value="alpha/beta-Hydrolases"/>
    <property type="match status" value="1"/>
</dbReference>
<dbReference type="EMBL" id="AP014633">
    <property type="protein sequence ID" value="BAP55596.1"/>
    <property type="molecule type" value="Genomic_DNA"/>
</dbReference>
<gene>
    <name evidence="6" type="ORF">THII_1299</name>
</gene>
<dbReference type="InterPro" id="IPR051321">
    <property type="entry name" value="PHA/PHB_synthase"/>
</dbReference>
<evidence type="ECO:0000313" key="7">
    <source>
        <dbReference type="Proteomes" id="UP000031623"/>
    </source>
</evidence>
<keyword evidence="3" id="KW-0808">Transferase</keyword>
<name>A0A090BUS1_9GAMM</name>
<dbReference type="GO" id="GO:0005737">
    <property type="term" value="C:cytoplasm"/>
    <property type="evidence" value="ECO:0007669"/>
    <property type="project" value="UniProtKB-SubCell"/>
</dbReference>
<sequence length="581" mass="65476">MSNQPPSNNPLEIFQAFSKETNQFWQSFIANQGQEMVNGFMQAWEAWLKKSTENPTQWLDIITRYQQEQLNLWLKIINNPVGQPLESVISSPAGDRRFSAKEWHENPVFSYVKQSYLLAAKLLTELSENADLDKHSQQKLNFYTQYFINSMSPTNFAATNPEVINQAIETKGQSLIDGLKNLLTDLEKGRITMTDESAFQVGKNLAITPGAVIYENELMQLIQYQATTETVSDRPVIIVPPCINKYYILDLKPENSFVKYAVDQGNTVFLISWRNPEKDLSEIGWDDYIQAGVVKAIEVVKAISNAKKVNTVSWCVGGTILATALAVLAKQKDNSVASATFFTTLLDFSEPGEISVFIDEVQIARRESQLKYKGILSGQDLAVTFSMIRANDLIWSYVVNNYLKGQTPTPFDILYWNSDPTHLPAKMYSYYIRNMYMDNKLIEPNALTMCGMPINLGNIKIPSYFLSTIDDHIAPWMTTFTSAQLLSGSVEFVLGASGHVAGVINPPAKNKRHYWSDGELGKDPGHWLKTAQTHPGSWWTHWDQWLKKRGGNTIPAPVALGNAEYPSIEPAPGRYVTKRIN</sequence>
<evidence type="ECO:0000256" key="3">
    <source>
        <dbReference type="ARBA" id="ARBA00022679"/>
    </source>
</evidence>
<dbReference type="Proteomes" id="UP000031623">
    <property type="component" value="Chromosome"/>
</dbReference>
<dbReference type="InterPro" id="IPR029058">
    <property type="entry name" value="AB_hydrolase_fold"/>
</dbReference>
<dbReference type="InterPro" id="IPR010963">
    <property type="entry name" value="PHA_synth_I"/>
</dbReference>
<protein>
    <submittedName>
        <fullName evidence="6">Poly(R)-hydroxyalkanoic acid synthase</fullName>
    </submittedName>
</protein>
<dbReference type="AlphaFoldDB" id="A0A090BUS1"/>
<dbReference type="Pfam" id="PF07167">
    <property type="entry name" value="PhaC_N"/>
    <property type="match status" value="1"/>
</dbReference>
<comment type="subcellular location">
    <subcellularLocation>
        <location evidence="1">Cytoplasm</location>
    </subcellularLocation>
</comment>
<dbReference type="OrthoDB" id="7208816at2"/>